<dbReference type="SMART" id="SM00861">
    <property type="entry name" value="Transket_pyr"/>
    <property type="match status" value="1"/>
</dbReference>
<dbReference type="FunFam" id="3.40.50.970:FF:000129">
    <property type="entry name" value="Transketolase"/>
    <property type="match status" value="1"/>
</dbReference>
<dbReference type="InterPro" id="IPR029061">
    <property type="entry name" value="THDP-binding"/>
</dbReference>
<dbReference type="Gene3D" id="3.40.50.970">
    <property type="match status" value="1"/>
</dbReference>
<dbReference type="Gene3D" id="3.40.50.920">
    <property type="match status" value="1"/>
</dbReference>
<comment type="caution">
    <text evidence="5">The sequence shown here is derived from an EMBL/GenBank/DDBJ whole genome shotgun (WGS) entry which is preliminary data.</text>
</comment>
<dbReference type="SUPFAM" id="SSF52518">
    <property type="entry name" value="Thiamin diphosphate-binding fold (THDP-binding)"/>
    <property type="match status" value="1"/>
</dbReference>
<proteinExistence type="inferred from homology"/>
<comment type="similarity">
    <text evidence="2">Belongs to the transketolase family.</text>
</comment>
<dbReference type="InterPro" id="IPR033248">
    <property type="entry name" value="Transketolase_C"/>
</dbReference>
<dbReference type="AlphaFoldDB" id="A0A932VSI2"/>
<dbReference type="PANTHER" id="PTHR43825:SF5">
    <property type="entry name" value="HYPOTHETICAL TRANSKETOLASE FAMILY PROTEIN"/>
    <property type="match status" value="1"/>
</dbReference>
<dbReference type="PANTHER" id="PTHR43825">
    <property type="entry name" value="PYRUVATE DEHYDROGENASE E1 COMPONENT"/>
    <property type="match status" value="1"/>
</dbReference>
<keyword evidence="3" id="KW-0786">Thiamine pyrophosphate</keyword>
<evidence type="ECO:0000313" key="6">
    <source>
        <dbReference type="Proteomes" id="UP000753196"/>
    </source>
</evidence>
<dbReference type="SUPFAM" id="SSF52922">
    <property type="entry name" value="TK C-terminal domain-like"/>
    <property type="match status" value="1"/>
</dbReference>
<dbReference type="Proteomes" id="UP000753196">
    <property type="component" value="Unassembled WGS sequence"/>
</dbReference>
<accession>A0A932VSI2</accession>
<evidence type="ECO:0000256" key="2">
    <source>
        <dbReference type="ARBA" id="ARBA00007131"/>
    </source>
</evidence>
<dbReference type="InterPro" id="IPR009014">
    <property type="entry name" value="Transketo_C/PFOR_II"/>
</dbReference>
<evidence type="ECO:0000313" key="5">
    <source>
        <dbReference type="EMBL" id="MBI3631211.1"/>
    </source>
</evidence>
<evidence type="ECO:0000259" key="4">
    <source>
        <dbReference type="SMART" id="SM00861"/>
    </source>
</evidence>
<evidence type="ECO:0000256" key="1">
    <source>
        <dbReference type="ARBA" id="ARBA00001964"/>
    </source>
</evidence>
<gene>
    <name evidence="5" type="ORF">HY221_02640</name>
</gene>
<dbReference type="Pfam" id="PF02779">
    <property type="entry name" value="Transket_pyr"/>
    <property type="match status" value="1"/>
</dbReference>
<dbReference type="InterPro" id="IPR051157">
    <property type="entry name" value="PDH/Transketolase"/>
</dbReference>
<dbReference type="CDD" id="cd07033">
    <property type="entry name" value="TPP_PYR_DXS_TK_like"/>
    <property type="match status" value="1"/>
</dbReference>
<protein>
    <submittedName>
        <fullName evidence="5">Transketolase</fullName>
    </submittedName>
</protein>
<reference evidence="5" key="1">
    <citation type="submission" date="2020-07" db="EMBL/GenBank/DDBJ databases">
        <title>Huge and variable diversity of episymbiotic CPR bacteria and DPANN archaea in groundwater ecosystems.</title>
        <authorList>
            <person name="He C.Y."/>
            <person name="Keren R."/>
            <person name="Whittaker M."/>
            <person name="Farag I.F."/>
            <person name="Doudna J."/>
            <person name="Cate J.H.D."/>
            <person name="Banfield J.F."/>
        </authorList>
    </citation>
    <scope>NUCLEOTIDE SEQUENCE</scope>
    <source>
        <strain evidence="5">NC_groundwater_973_Pr1_S-0.2um_54_13</strain>
    </source>
</reference>
<feature type="domain" description="Transketolase-like pyrimidine-binding" evidence="4">
    <location>
        <begin position="1"/>
        <end position="163"/>
    </location>
</feature>
<organism evidence="5 6">
    <name type="scientific">Candidatus Sungiibacteriota bacterium</name>
    <dbReference type="NCBI Taxonomy" id="2750080"/>
    <lineage>
        <taxon>Bacteria</taxon>
        <taxon>Candidatus Sungiibacteriota</taxon>
    </lineage>
</organism>
<name>A0A932VSI2_9BACT</name>
<comment type="cofactor">
    <cofactor evidence="1">
        <name>thiamine diphosphate</name>
        <dbReference type="ChEBI" id="CHEBI:58937"/>
    </cofactor>
</comment>
<sequence length="302" mass="32647">MRMAFIRALCEQAERNDKIWLLCGDIGYSVLEEFAGRFPERFVNVGVAEQNMIGVAAGLALSGKTVFTYTIGNFSFMRSMEQIRNEVCYHNLSVNIVAVGGGFSYGNMGYTHHAIEDLAMLSVLPNIRVVAPGDPVEVTAATHWLCDKNGPGYLRLGRGGEPVVHASPVTFSGLIPLRKGKDAVIVSSAGTLDIASQACQRLTEAGISTGLVSMPLLSPFSGVELMEEVAGAKCLLTVEEHAKGGLASKVAEALVESQQHIRMRSLRVTEPPAKEAGDRTWQRNRQRISEQGIVDAIKEMIG</sequence>
<dbReference type="InterPro" id="IPR005475">
    <property type="entry name" value="Transketolase-like_Pyr-bd"/>
</dbReference>
<dbReference type="Pfam" id="PF02780">
    <property type="entry name" value="Transketolase_C"/>
    <property type="match status" value="1"/>
</dbReference>
<evidence type="ECO:0000256" key="3">
    <source>
        <dbReference type="ARBA" id="ARBA00023052"/>
    </source>
</evidence>
<dbReference type="EMBL" id="JACQCR010000061">
    <property type="protein sequence ID" value="MBI3631211.1"/>
    <property type="molecule type" value="Genomic_DNA"/>
</dbReference>